<keyword evidence="1" id="KW-0472">Membrane</keyword>
<feature type="non-terminal residue" evidence="2">
    <location>
        <position position="1"/>
    </location>
</feature>
<evidence type="ECO:0000256" key="1">
    <source>
        <dbReference type="SAM" id="Phobius"/>
    </source>
</evidence>
<gene>
    <name evidence="2" type="ORF">KXQ929_LOCUS39804</name>
</gene>
<sequence length="152" mass="18085">MALNVNEKYKPSDKFKEDLSECLSKYVCRPKDKCSEEEYEAMLTELSQIQEKAKNEFRAKNNTAGLLFYEIKKIKKDQMEKSATPEIIKTLQDLRQTRVKNYPLERYDIFIAIKKFSPPIFRILNWLTFYSLVILHILHIDNWPTFKSKVVL</sequence>
<evidence type="ECO:0000313" key="2">
    <source>
        <dbReference type="EMBL" id="CAF4195873.1"/>
    </source>
</evidence>
<reference evidence="2" key="1">
    <citation type="submission" date="2021-02" db="EMBL/GenBank/DDBJ databases">
        <authorList>
            <person name="Nowell W R."/>
        </authorList>
    </citation>
    <scope>NUCLEOTIDE SEQUENCE</scope>
</reference>
<comment type="caution">
    <text evidence="2">The sequence shown here is derived from an EMBL/GenBank/DDBJ whole genome shotgun (WGS) entry which is preliminary data.</text>
</comment>
<protein>
    <submittedName>
        <fullName evidence="2">Uncharacterized protein</fullName>
    </submittedName>
</protein>
<keyword evidence="1" id="KW-1133">Transmembrane helix</keyword>
<evidence type="ECO:0000313" key="3">
    <source>
        <dbReference type="Proteomes" id="UP000663868"/>
    </source>
</evidence>
<name>A0A820BRE3_9BILA</name>
<keyword evidence="1" id="KW-0812">Transmembrane</keyword>
<proteinExistence type="predicted"/>
<organism evidence="2 3">
    <name type="scientific">Adineta steineri</name>
    <dbReference type="NCBI Taxonomy" id="433720"/>
    <lineage>
        <taxon>Eukaryota</taxon>
        <taxon>Metazoa</taxon>
        <taxon>Spiralia</taxon>
        <taxon>Gnathifera</taxon>
        <taxon>Rotifera</taxon>
        <taxon>Eurotatoria</taxon>
        <taxon>Bdelloidea</taxon>
        <taxon>Adinetida</taxon>
        <taxon>Adinetidae</taxon>
        <taxon>Adineta</taxon>
    </lineage>
</organism>
<dbReference type="AlphaFoldDB" id="A0A820BRE3"/>
<accession>A0A820BRE3</accession>
<dbReference type="Proteomes" id="UP000663868">
    <property type="component" value="Unassembled WGS sequence"/>
</dbReference>
<dbReference type="EMBL" id="CAJOBB010007852">
    <property type="protein sequence ID" value="CAF4195873.1"/>
    <property type="molecule type" value="Genomic_DNA"/>
</dbReference>
<feature type="transmembrane region" description="Helical" evidence="1">
    <location>
        <begin position="123"/>
        <end position="140"/>
    </location>
</feature>
<feature type="non-terminal residue" evidence="2">
    <location>
        <position position="152"/>
    </location>
</feature>